<feature type="domain" description="EAL" evidence="4">
    <location>
        <begin position="388"/>
        <end position="642"/>
    </location>
</feature>
<dbReference type="EMBL" id="AQQR01000003">
    <property type="protein sequence ID" value="OWU74777.1"/>
    <property type="molecule type" value="Genomic_DNA"/>
</dbReference>
<dbReference type="Pfam" id="PF00990">
    <property type="entry name" value="GGDEF"/>
    <property type="match status" value="1"/>
</dbReference>
<dbReference type="InterPro" id="IPR001633">
    <property type="entry name" value="EAL_dom"/>
</dbReference>
<feature type="domain" description="GGDEF" evidence="5">
    <location>
        <begin position="244"/>
        <end position="377"/>
    </location>
</feature>
<dbReference type="PROSITE" id="PS50113">
    <property type="entry name" value="PAC"/>
    <property type="match status" value="1"/>
</dbReference>
<keyword evidence="1" id="KW-1133">Transmembrane helix</keyword>
<dbReference type="FunFam" id="3.30.70.270:FF:000001">
    <property type="entry name" value="Diguanylate cyclase domain protein"/>
    <property type="match status" value="1"/>
</dbReference>
<gene>
    <name evidence="6" type="ORF">ATO3_09250</name>
</gene>
<dbReference type="Pfam" id="PF13426">
    <property type="entry name" value="PAS_9"/>
    <property type="match status" value="1"/>
</dbReference>
<dbReference type="Gene3D" id="3.30.450.20">
    <property type="entry name" value="PAS domain"/>
    <property type="match status" value="1"/>
</dbReference>
<dbReference type="Proteomes" id="UP000215377">
    <property type="component" value="Unassembled WGS sequence"/>
</dbReference>
<organism evidence="6 7">
    <name type="scientific">Marinibacterium profundimaris</name>
    <dbReference type="NCBI Taxonomy" id="1679460"/>
    <lineage>
        <taxon>Bacteria</taxon>
        <taxon>Pseudomonadati</taxon>
        <taxon>Pseudomonadota</taxon>
        <taxon>Alphaproteobacteria</taxon>
        <taxon>Rhodobacterales</taxon>
        <taxon>Paracoccaceae</taxon>
        <taxon>Marinibacterium</taxon>
    </lineage>
</organism>
<dbReference type="PROSITE" id="PS50887">
    <property type="entry name" value="GGDEF"/>
    <property type="match status" value="1"/>
</dbReference>
<dbReference type="SMART" id="SM00267">
    <property type="entry name" value="GGDEF"/>
    <property type="match status" value="1"/>
</dbReference>
<dbReference type="InterPro" id="IPR000160">
    <property type="entry name" value="GGDEF_dom"/>
</dbReference>
<dbReference type="PANTHER" id="PTHR44757:SF2">
    <property type="entry name" value="BIOFILM ARCHITECTURE MAINTENANCE PROTEIN MBAA"/>
    <property type="match status" value="1"/>
</dbReference>
<dbReference type="OrthoDB" id="9814202at2"/>
<dbReference type="SUPFAM" id="SSF55785">
    <property type="entry name" value="PYP-like sensor domain (PAS domain)"/>
    <property type="match status" value="1"/>
</dbReference>
<evidence type="ECO:0000259" key="2">
    <source>
        <dbReference type="PROSITE" id="PS50112"/>
    </source>
</evidence>
<dbReference type="RefSeq" id="WP_088649572.1">
    <property type="nucleotide sequence ID" value="NZ_AQQR01000003.1"/>
</dbReference>
<evidence type="ECO:0000313" key="6">
    <source>
        <dbReference type="EMBL" id="OWU74777.1"/>
    </source>
</evidence>
<dbReference type="InterPro" id="IPR043128">
    <property type="entry name" value="Rev_trsase/Diguanyl_cyclase"/>
</dbReference>
<protein>
    <recommendedName>
        <fullName evidence="8">Diguanylate cyclase</fullName>
    </recommendedName>
</protein>
<evidence type="ECO:0008006" key="8">
    <source>
        <dbReference type="Google" id="ProtNLM"/>
    </source>
</evidence>
<dbReference type="CDD" id="cd01949">
    <property type="entry name" value="GGDEF"/>
    <property type="match status" value="1"/>
</dbReference>
<proteinExistence type="predicted"/>
<dbReference type="NCBIfam" id="TIGR00254">
    <property type="entry name" value="GGDEF"/>
    <property type="match status" value="1"/>
</dbReference>
<dbReference type="InterPro" id="IPR052155">
    <property type="entry name" value="Biofilm_reg_signaling"/>
</dbReference>
<feature type="transmembrane region" description="Helical" evidence="1">
    <location>
        <begin position="12"/>
        <end position="31"/>
    </location>
</feature>
<keyword evidence="1" id="KW-0812">Transmembrane</keyword>
<evidence type="ECO:0000259" key="3">
    <source>
        <dbReference type="PROSITE" id="PS50113"/>
    </source>
</evidence>
<dbReference type="CDD" id="cd01948">
    <property type="entry name" value="EAL"/>
    <property type="match status" value="1"/>
</dbReference>
<dbReference type="SUPFAM" id="SSF55073">
    <property type="entry name" value="Nucleotide cyclase"/>
    <property type="match status" value="1"/>
</dbReference>
<reference evidence="6 7" key="1">
    <citation type="submission" date="2013-04" db="EMBL/GenBank/DDBJ databases">
        <title>Oceanicola sp. 22II1-22F33 Genome Sequencing.</title>
        <authorList>
            <person name="Lai Q."/>
            <person name="Li G."/>
            <person name="Shao Z."/>
        </authorList>
    </citation>
    <scope>NUCLEOTIDE SEQUENCE [LARGE SCALE GENOMIC DNA]</scope>
    <source>
        <strain evidence="6 7">22II1-22F33</strain>
    </source>
</reference>
<dbReference type="PROSITE" id="PS50883">
    <property type="entry name" value="EAL"/>
    <property type="match status" value="1"/>
</dbReference>
<evidence type="ECO:0000259" key="5">
    <source>
        <dbReference type="PROSITE" id="PS50887"/>
    </source>
</evidence>
<accession>A0A225NL29</accession>
<name>A0A225NL29_9RHOB</name>
<evidence type="ECO:0000259" key="4">
    <source>
        <dbReference type="PROSITE" id="PS50883"/>
    </source>
</evidence>
<feature type="transmembrane region" description="Helical" evidence="1">
    <location>
        <begin position="51"/>
        <end position="72"/>
    </location>
</feature>
<dbReference type="AlphaFoldDB" id="A0A225NL29"/>
<dbReference type="Gene3D" id="3.30.70.270">
    <property type="match status" value="1"/>
</dbReference>
<dbReference type="CDD" id="cd00130">
    <property type="entry name" value="PAS"/>
    <property type="match status" value="1"/>
</dbReference>
<dbReference type="InterPro" id="IPR029787">
    <property type="entry name" value="Nucleotide_cyclase"/>
</dbReference>
<evidence type="ECO:0000256" key="1">
    <source>
        <dbReference type="SAM" id="Phobius"/>
    </source>
</evidence>
<dbReference type="Gene3D" id="3.20.20.450">
    <property type="entry name" value="EAL domain"/>
    <property type="match status" value="1"/>
</dbReference>
<comment type="caution">
    <text evidence="6">The sequence shown here is derived from an EMBL/GenBank/DDBJ whole genome shotgun (WGS) entry which is preliminary data.</text>
</comment>
<dbReference type="InterPro" id="IPR000700">
    <property type="entry name" value="PAS-assoc_C"/>
</dbReference>
<feature type="domain" description="PAC" evidence="3">
    <location>
        <begin position="160"/>
        <end position="212"/>
    </location>
</feature>
<evidence type="ECO:0000313" key="7">
    <source>
        <dbReference type="Proteomes" id="UP000215377"/>
    </source>
</evidence>
<dbReference type="Pfam" id="PF00563">
    <property type="entry name" value="EAL"/>
    <property type="match status" value="1"/>
</dbReference>
<dbReference type="NCBIfam" id="TIGR00229">
    <property type="entry name" value="sensory_box"/>
    <property type="match status" value="1"/>
</dbReference>
<dbReference type="GO" id="GO:0003824">
    <property type="term" value="F:catalytic activity"/>
    <property type="evidence" value="ECO:0007669"/>
    <property type="project" value="UniProtKB-ARBA"/>
</dbReference>
<dbReference type="InterPro" id="IPR000014">
    <property type="entry name" value="PAS"/>
</dbReference>
<feature type="domain" description="PAS" evidence="2">
    <location>
        <begin position="85"/>
        <end position="130"/>
    </location>
</feature>
<dbReference type="InterPro" id="IPR035919">
    <property type="entry name" value="EAL_sf"/>
</dbReference>
<dbReference type="PANTHER" id="PTHR44757">
    <property type="entry name" value="DIGUANYLATE CYCLASE DGCP"/>
    <property type="match status" value="1"/>
</dbReference>
<keyword evidence="1" id="KW-0472">Membrane</keyword>
<dbReference type="SMART" id="SM00052">
    <property type="entry name" value="EAL"/>
    <property type="match status" value="1"/>
</dbReference>
<keyword evidence="7" id="KW-1185">Reference proteome</keyword>
<dbReference type="SUPFAM" id="SSF141868">
    <property type="entry name" value="EAL domain-like"/>
    <property type="match status" value="1"/>
</dbReference>
<sequence length="649" mass="70891">MPHRKVIARVALVLYSLLVLFFTLYILSAGARPPPGALPAGALPPVSLSDMLLSPLAGLLVLGALLLIVLYLQPDRSLAPAPSAALSEVEAFFQQRPEVTVILDRDGRISRTNDAFRKMVGLSERQLQGRRFRELRALDGVTDYGFWEDARQAADSGKTWSEQTWGQREDGSLFPEQIVVRALRDGSGAVTGYTFAAFDVSEVVMTKKELERSALQDPLTGLFNRRYLEAESEQAIERCREAGHRLGLLLLDLDDFKSLNDRCGHLFGDEVLVHVAETLRGIVPLGDIIARLGGDEFVVVAEDVSGADAVRDLAEEIRAALSLPFAIQDETLRLSVSVGASLFPDDGDRFDALLGRADMAMYQSKQLGRNRVSLFAAARAALARPTPAEAHAADLGEAVEDDCFVPYFQPLVDLDTREVIGAEALCRWQHPRHGLLPPAAFISTAEGNGLIRDIDRAIIRKVCAQMAEWRERSRGSLPISLNVSAATMTEPGFVRFLSDCCQEFNVAPQELVVELTESMLLLADDPGRRSLKRIRELGVEVALDDFGTGFSTLSLLKDLPVTRLKIDRSFVVHIDNNRRDREIVSSIVSLGHALGADVVVEGVETESQAEAIAGIGDMIGQGYLFGKPMPAAELAACATWNCDYVATRA</sequence>
<dbReference type="InterPro" id="IPR035965">
    <property type="entry name" value="PAS-like_dom_sf"/>
</dbReference>
<dbReference type="PROSITE" id="PS50112">
    <property type="entry name" value="PAS"/>
    <property type="match status" value="1"/>
</dbReference>